<dbReference type="AlphaFoldDB" id="A0A223NY93"/>
<gene>
    <name evidence="2" type="ORF">MuYL_2681</name>
</gene>
<dbReference type="Proteomes" id="UP000215002">
    <property type="component" value="Chromosome"/>
</dbReference>
<evidence type="ECO:0000313" key="3">
    <source>
        <dbReference type="Proteomes" id="UP000215002"/>
    </source>
</evidence>
<feature type="compositionally biased region" description="Basic and acidic residues" evidence="1">
    <location>
        <begin position="300"/>
        <end position="310"/>
    </location>
</feature>
<evidence type="ECO:0000256" key="1">
    <source>
        <dbReference type="SAM" id="MobiDB-lite"/>
    </source>
</evidence>
<protein>
    <submittedName>
        <fullName evidence="2">Uncharacterized protein</fullName>
    </submittedName>
</protein>
<feature type="region of interest" description="Disordered" evidence="1">
    <location>
        <begin position="300"/>
        <end position="319"/>
    </location>
</feature>
<keyword evidence="3" id="KW-1185">Reference proteome</keyword>
<proteinExistence type="predicted"/>
<dbReference type="EMBL" id="CP022743">
    <property type="protein sequence ID" value="ASU34568.1"/>
    <property type="molecule type" value="Genomic_DNA"/>
</dbReference>
<reference evidence="2 3" key="1">
    <citation type="submission" date="2017-08" db="EMBL/GenBank/DDBJ databases">
        <title>Complete genome sequence of Mucilaginibacter sp. strain BJC16-A31.</title>
        <authorList>
            <consortium name="Henan University of Science and Technology"/>
            <person name="You X."/>
        </authorList>
    </citation>
    <scope>NUCLEOTIDE SEQUENCE [LARGE SCALE GENOMIC DNA]</scope>
    <source>
        <strain evidence="2 3">BJC16-A31</strain>
    </source>
</reference>
<organism evidence="2 3">
    <name type="scientific">Mucilaginibacter xinganensis</name>
    <dbReference type="NCBI Taxonomy" id="1234841"/>
    <lineage>
        <taxon>Bacteria</taxon>
        <taxon>Pseudomonadati</taxon>
        <taxon>Bacteroidota</taxon>
        <taxon>Sphingobacteriia</taxon>
        <taxon>Sphingobacteriales</taxon>
        <taxon>Sphingobacteriaceae</taxon>
        <taxon>Mucilaginibacter</taxon>
    </lineage>
</organism>
<evidence type="ECO:0000313" key="2">
    <source>
        <dbReference type="EMBL" id="ASU34568.1"/>
    </source>
</evidence>
<dbReference type="KEGG" id="muc:MuYL_2681"/>
<sequence>MQKSFIITGIGGVIVLALLFNACNDTTKTPGTSNGSDSTKIITSLSDTLPYNVVILPTDSVLDTQIRHDFDLFSWQSFIALNWPLNKQNVIGQQGDNNTVWETWKENYQVFLPDGSKPDPWDAAKQGKEKLLVQVGKTPTVLTDVTQPFLTGPLIDQNGQYTRFQIVMNEEMFDYIDTNTLYNYQGQLRFDKTIDFPGGDNPTKKYGAIMVKASWKILGKGDDTSRFHKANATIHVPAIPGRGIHDTTYKALVGLVGLHIGTKSKTNPQWIWSTFEQVDNAPTFGQIGDVHYNFYNKQASDRKVNNKPDEPWDPNRPGQVPSQIVRLTPVFSGTQALNDFFHKQLAAINPKSVWQYYELVGTQWPVHARQLPAGDPFPVFMANATLESYIQGTVRDGKVVYTQGVTSSCIGCHNGATTLGGKASDFTYLLRTAAATPKKKTP</sequence>
<dbReference type="RefSeq" id="WP_094570908.1">
    <property type="nucleotide sequence ID" value="NZ_CP022743.1"/>
</dbReference>
<name>A0A223NY93_9SPHI</name>
<accession>A0A223NY93</accession>
<dbReference type="OrthoDB" id="280897at2"/>